<gene>
    <name evidence="4" type="ORF">IQ266_20525</name>
</gene>
<comment type="caution">
    <text evidence="4">The sequence shown here is derived from an EMBL/GenBank/DDBJ whole genome shotgun (WGS) entry which is preliminary data.</text>
</comment>
<dbReference type="InterPro" id="IPR008638">
    <property type="entry name" value="FhaB/CdiA-like_TPS"/>
</dbReference>
<proteinExistence type="predicted"/>
<dbReference type="NCBIfam" id="TIGR01901">
    <property type="entry name" value="adhes_NPXG"/>
    <property type="match status" value="1"/>
</dbReference>
<feature type="compositionally biased region" description="Low complexity" evidence="1">
    <location>
        <begin position="931"/>
        <end position="949"/>
    </location>
</feature>
<name>A0A928VP03_9CYAN</name>
<feature type="region of interest" description="Disordered" evidence="1">
    <location>
        <begin position="918"/>
        <end position="953"/>
    </location>
</feature>
<feature type="chain" id="PRO_5036726354" evidence="2">
    <location>
        <begin position="25"/>
        <end position="983"/>
    </location>
</feature>
<evidence type="ECO:0000256" key="2">
    <source>
        <dbReference type="SAM" id="SignalP"/>
    </source>
</evidence>
<dbReference type="EMBL" id="JADEXQ010000089">
    <property type="protein sequence ID" value="MBE9032128.1"/>
    <property type="molecule type" value="Genomic_DNA"/>
</dbReference>
<accession>A0A928VP03</accession>
<feature type="domain" description="Filamentous haemagglutinin FhaB/tRNA nuclease CdiA-like TPS" evidence="3">
    <location>
        <begin position="33"/>
        <end position="141"/>
    </location>
</feature>
<dbReference type="InterPro" id="IPR011050">
    <property type="entry name" value="Pectin_lyase_fold/virulence"/>
</dbReference>
<dbReference type="RefSeq" id="WP_264326952.1">
    <property type="nucleotide sequence ID" value="NZ_JADEXQ010000089.1"/>
</dbReference>
<dbReference type="InterPro" id="IPR012334">
    <property type="entry name" value="Pectin_lyas_fold"/>
</dbReference>
<organism evidence="4 5">
    <name type="scientific">Romeriopsis navalis LEGE 11480</name>
    <dbReference type="NCBI Taxonomy" id="2777977"/>
    <lineage>
        <taxon>Bacteria</taxon>
        <taxon>Bacillati</taxon>
        <taxon>Cyanobacteriota</taxon>
        <taxon>Cyanophyceae</taxon>
        <taxon>Leptolyngbyales</taxon>
        <taxon>Leptolyngbyaceae</taxon>
        <taxon>Romeriopsis</taxon>
        <taxon>Romeriopsis navalis</taxon>
    </lineage>
</organism>
<feature type="signal peptide" evidence="2">
    <location>
        <begin position="1"/>
        <end position="24"/>
    </location>
</feature>
<dbReference type="SUPFAM" id="SSF51126">
    <property type="entry name" value="Pectin lyase-like"/>
    <property type="match status" value="3"/>
</dbReference>
<evidence type="ECO:0000259" key="3">
    <source>
        <dbReference type="SMART" id="SM00912"/>
    </source>
</evidence>
<evidence type="ECO:0000313" key="5">
    <source>
        <dbReference type="Proteomes" id="UP000625316"/>
    </source>
</evidence>
<reference evidence="4" key="1">
    <citation type="submission" date="2020-10" db="EMBL/GenBank/DDBJ databases">
        <authorList>
            <person name="Castelo-Branco R."/>
            <person name="Eusebio N."/>
            <person name="Adriana R."/>
            <person name="Vieira A."/>
            <person name="Brugerolle De Fraissinette N."/>
            <person name="Rezende De Castro R."/>
            <person name="Schneider M.P."/>
            <person name="Vasconcelos V."/>
            <person name="Leao P.N."/>
        </authorList>
    </citation>
    <scope>NUCLEOTIDE SEQUENCE</scope>
    <source>
        <strain evidence="4">LEGE 11480</strain>
    </source>
</reference>
<keyword evidence="5" id="KW-1185">Reference proteome</keyword>
<dbReference type="Gene3D" id="2.160.20.10">
    <property type="entry name" value="Single-stranded right-handed beta-helix, Pectin lyase-like"/>
    <property type="match status" value="2"/>
</dbReference>
<keyword evidence="2" id="KW-0732">Signal</keyword>
<dbReference type="SMART" id="SM00912">
    <property type="entry name" value="Haemagg_act"/>
    <property type="match status" value="1"/>
</dbReference>
<sequence>MKTAVQITAPFLLIALATPCPSVAQVIPDSSLGAERSIVTPQAAQDLITGGAIRGNSLFHSFQAFNVNPGETARFSPPSTTTNIFSRVTGNNISNIQGTLGVIGNANLFLLNPNGISFGPNAQLDLSGSFTATTASSFQFGPETFSTITPQSAPLLTISAPVRFNFGNNPGTIINRSTADGTGLTVKPFRSIAFLGGDIHLAGGQIIVSDAQIRLSSLGNIVLTDQSIVATNTVLGNPNSEIRLVGQAITLDGQSSLRSNNSSTNLGANITIEGQTLKLMDGSNIASATNSLGQGGNVTTTLSGNLTITSLAQNSQVSSSSFILAETSGPGIAGNVDLSARQLWLEYDSYISNKSRAFSTGNVGDITINASESIIGQFVSPRTRLGGFIGVETLGSGDSGTIKLTVPSIALKNHHVIFDNTWFTGNGGNIIIEANSILLDGVNPFIPDFSSSILSVAYGSGQGANIQVNAQNITVQNGASIITAVLANRDEIISRVSDVNSGLLPLFDLPESGFGNAGNVNIMADTILVDGFDPTAASRPSQISSISLGTGDAGNVGVRARELTLLQGGAVGSSSLFSFSAFGLPVATSGLGNGGSLTVNADTITVTGVNALTELPSFLGTQAGSLGNAGDTQINTRRLNIRDGGTVLSGTFTSGNGGTLTIDAQESVIVDGINANGQPSTIAAFASAPSELLQLAFFLPEAPKGNTGQLIINSDRLTLSNGGTLSAAHQGTGNAGALQVNVNQLRLSQGGQLSATSLLGQGGNVDLQVRDVLTLRQGSRITAAAFGPQGNGGNLAITAGIVLALPRENSDIIANAVGGNGGNINLRTGTLLGIDVQPQLTSQSDITASSQIGLAGTVKIDFLNTEPNPGLTILSISPLSPNDRISIVCNSLAASRFILSGRGGIPLDPRQQITSTTVLQDWRNRSHRPTQSSPQAQSPPISSAPIEAQSWHKNAQGQIELIAAPPIAIPAPPTCSNLSINPS</sequence>
<evidence type="ECO:0000313" key="4">
    <source>
        <dbReference type="EMBL" id="MBE9032128.1"/>
    </source>
</evidence>
<protein>
    <submittedName>
        <fullName evidence="4">Filamentous hemagglutinin N-terminal domain-containing protein</fullName>
    </submittedName>
</protein>
<dbReference type="AlphaFoldDB" id="A0A928VP03"/>
<dbReference type="Pfam" id="PF05860">
    <property type="entry name" value="TPS"/>
    <property type="match status" value="1"/>
</dbReference>
<evidence type="ECO:0000256" key="1">
    <source>
        <dbReference type="SAM" id="MobiDB-lite"/>
    </source>
</evidence>
<dbReference type="Proteomes" id="UP000625316">
    <property type="component" value="Unassembled WGS sequence"/>
</dbReference>